<dbReference type="AlphaFoldDB" id="A0A3B3T6L6"/>
<dbReference type="Pfam" id="PF00023">
    <property type="entry name" value="Ank"/>
    <property type="match status" value="1"/>
</dbReference>
<feature type="repeat" description="ANK" evidence="3">
    <location>
        <begin position="96"/>
        <end position="128"/>
    </location>
</feature>
<feature type="repeat" description="ANK" evidence="3">
    <location>
        <begin position="63"/>
        <end position="95"/>
    </location>
</feature>
<sequence>MSEESQPHRLDTGDKLNGLGQKRKRPRKSDSNTSFLRAARAGNIDKVLEYLKGGVDISTCNQNGLNALHLAAKEGHVELVQELLDRGSAVDSATKKGNTALHIASLAGQGDVVKILVKRGADINAQSQNGFTPLYMAAQENHLNVVRYLLENGANQSTATEVSSVARPQPSAFPEHSRTLVRGDWPSPCLEHSVMLLRWDWPSSFMEYSGMLDMSLYWSNKSGCRGVNGTLCVSGRLRYGQDVTVPLPLSTAGWLHPPSHSPPARPQPGGVHPAGERHQGQSAAARPAYRCPQG</sequence>
<reference evidence="5" key="2">
    <citation type="submission" date="2025-09" db="UniProtKB">
        <authorList>
            <consortium name="Ensembl"/>
        </authorList>
    </citation>
    <scope>IDENTIFICATION</scope>
</reference>
<dbReference type="SMART" id="SM00248">
    <property type="entry name" value="ANK"/>
    <property type="match status" value="4"/>
</dbReference>
<dbReference type="PROSITE" id="PS50297">
    <property type="entry name" value="ANK_REP_REGION"/>
    <property type="match status" value="3"/>
</dbReference>
<dbReference type="SUPFAM" id="SSF48403">
    <property type="entry name" value="Ankyrin repeat"/>
    <property type="match status" value="1"/>
</dbReference>
<feature type="region of interest" description="Disordered" evidence="4">
    <location>
        <begin position="254"/>
        <end position="294"/>
    </location>
</feature>
<accession>A0A3B3T6L6</accession>
<name>A0A3B3T6L6_9TELE</name>
<evidence type="ECO:0000256" key="2">
    <source>
        <dbReference type="ARBA" id="ARBA00023043"/>
    </source>
</evidence>
<feature type="region of interest" description="Disordered" evidence="4">
    <location>
        <begin position="1"/>
        <end position="35"/>
    </location>
</feature>
<evidence type="ECO:0000256" key="3">
    <source>
        <dbReference type="PROSITE-ProRule" id="PRU00023"/>
    </source>
</evidence>
<dbReference type="Ensembl" id="ENSPKIT00000019290.1">
    <property type="protein sequence ID" value="ENSPKIP00000038300.1"/>
    <property type="gene ID" value="ENSPKIG00000016128.1"/>
</dbReference>
<organism evidence="5 6">
    <name type="scientific">Paramormyrops kingsleyae</name>
    <dbReference type="NCBI Taxonomy" id="1676925"/>
    <lineage>
        <taxon>Eukaryota</taxon>
        <taxon>Metazoa</taxon>
        <taxon>Chordata</taxon>
        <taxon>Craniata</taxon>
        <taxon>Vertebrata</taxon>
        <taxon>Euteleostomi</taxon>
        <taxon>Actinopterygii</taxon>
        <taxon>Neopterygii</taxon>
        <taxon>Teleostei</taxon>
        <taxon>Osteoglossocephala</taxon>
        <taxon>Osteoglossomorpha</taxon>
        <taxon>Osteoglossiformes</taxon>
        <taxon>Mormyridae</taxon>
        <taxon>Paramormyrops</taxon>
    </lineage>
</organism>
<dbReference type="InterPro" id="IPR036770">
    <property type="entry name" value="Ankyrin_rpt-contain_sf"/>
</dbReference>
<dbReference type="PANTHER" id="PTHR24198">
    <property type="entry name" value="ANKYRIN REPEAT AND PROTEIN KINASE DOMAIN-CONTAINING PROTEIN"/>
    <property type="match status" value="1"/>
</dbReference>
<feature type="compositionally biased region" description="Basic and acidic residues" evidence="4">
    <location>
        <begin position="1"/>
        <end position="14"/>
    </location>
</feature>
<reference evidence="5" key="1">
    <citation type="submission" date="2025-08" db="UniProtKB">
        <authorList>
            <consortium name="Ensembl"/>
        </authorList>
    </citation>
    <scope>IDENTIFICATION</scope>
</reference>
<evidence type="ECO:0000313" key="5">
    <source>
        <dbReference type="Ensembl" id="ENSPKIP00000038300.1"/>
    </source>
</evidence>
<keyword evidence="2 3" id="KW-0040">ANK repeat</keyword>
<feature type="repeat" description="ANK" evidence="3">
    <location>
        <begin position="129"/>
        <end position="161"/>
    </location>
</feature>
<evidence type="ECO:0000256" key="1">
    <source>
        <dbReference type="ARBA" id="ARBA00022737"/>
    </source>
</evidence>
<dbReference type="PRINTS" id="PR01415">
    <property type="entry name" value="ANKYRIN"/>
</dbReference>
<dbReference type="Gene3D" id="1.25.40.20">
    <property type="entry name" value="Ankyrin repeat-containing domain"/>
    <property type="match status" value="1"/>
</dbReference>
<proteinExistence type="predicted"/>
<protein>
    <submittedName>
        <fullName evidence="5">Ankyrin 2</fullName>
    </submittedName>
</protein>
<dbReference type="GeneTree" id="ENSGT00940000155279"/>
<evidence type="ECO:0000313" key="6">
    <source>
        <dbReference type="Proteomes" id="UP000261540"/>
    </source>
</evidence>
<dbReference type="GO" id="GO:0005737">
    <property type="term" value="C:cytoplasm"/>
    <property type="evidence" value="ECO:0007669"/>
    <property type="project" value="TreeGrafter"/>
</dbReference>
<keyword evidence="6" id="KW-1185">Reference proteome</keyword>
<evidence type="ECO:0000256" key="4">
    <source>
        <dbReference type="SAM" id="MobiDB-lite"/>
    </source>
</evidence>
<dbReference type="InterPro" id="IPR002110">
    <property type="entry name" value="Ankyrin_rpt"/>
</dbReference>
<dbReference type="PROSITE" id="PS50088">
    <property type="entry name" value="ANK_REPEAT"/>
    <property type="match status" value="3"/>
</dbReference>
<keyword evidence="1" id="KW-0677">Repeat</keyword>
<dbReference type="Pfam" id="PF12796">
    <property type="entry name" value="Ank_2"/>
    <property type="match status" value="1"/>
</dbReference>
<dbReference type="Proteomes" id="UP000261540">
    <property type="component" value="Unplaced"/>
</dbReference>
<dbReference type="PANTHER" id="PTHR24198:SF185">
    <property type="entry name" value="ANKYRIN-3"/>
    <property type="match status" value="1"/>
</dbReference>